<protein>
    <submittedName>
        <fullName evidence="2">Uncharacterized protein</fullName>
    </submittedName>
</protein>
<name>A0A835VAW5_VANPL</name>
<feature type="region of interest" description="Disordered" evidence="1">
    <location>
        <begin position="1"/>
        <end position="26"/>
    </location>
</feature>
<evidence type="ECO:0000313" key="3">
    <source>
        <dbReference type="Proteomes" id="UP000639772"/>
    </source>
</evidence>
<sequence length="72" mass="7792">MKKGATGGLLSNDNDFGGIEKATDRGAVGTRDVSKFEDVWLSLKMLKSHHREVEGDGLGVDKQSFIRTVTLA</sequence>
<evidence type="ECO:0000256" key="1">
    <source>
        <dbReference type="SAM" id="MobiDB-lite"/>
    </source>
</evidence>
<dbReference type="EMBL" id="JADCNM010000002">
    <property type="protein sequence ID" value="KAG0493974.1"/>
    <property type="molecule type" value="Genomic_DNA"/>
</dbReference>
<organism evidence="2 3">
    <name type="scientific">Vanilla planifolia</name>
    <name type="common">Vanilla</name>
    <dbReference type="NCBI Taxonomy" id="51239"/>
    <lineage>
        <taxon>Eukaryota</taxon>
        <taxon>Viridiplantae</taxon>
        <taxon>Streptophyta</taxon>
        <taxon>Embryophyta</taxon>
        <taxon>Tracheophyta</taxon>
        <taxon>Spermatophyta</taxon>
        <taxon>Magnoliopsida</taxon>
        <taxon>Liliopsida</taxon>
        <taxon>Asparagales</taxon>
        <taxon>Orchidaceae</taxon>
        <taxon>Vanilloideae</taxon>
        <taxon>Vanilleae</taxon>
        <taxon>Vanilla</taxon>
    </lineage>
</organism>
<accession>A0A835VAW5</accession>
<evidence type="ECO:0000313" key="2">
    <source>
        <dbReference type="EMBL" id="KAG0493974.1"/>
    </source>
</evidence>
<dbReference type="Proteomes" id="UP000639772">
    <property type="component" value="Unassembled WGS sequence"/>
</dbReference>
<comment type="caution">
    <text evidence="2">The sequence shown here is derived from an EMBL/GenBank/DDBJ whole genome shotgun (WGS) entry which is preliminary data.</text>
</comment>
<gene>
    <name evidence="2" type="ORF">HPP92_004968</name>
</gene>
<reference evidence="2 3" key="1">
    <citation type="journal article" date="2020" name="Nat. Food">
        <title>A phased Vanilla planifolia genome enables genetic improvement of flavour and production.</title>
        <authorList>
            <person name="Hasing T."/>
            <person name="Tang H."/>
            <person name="Brym M."/>
            <person name="Khazi F."/>
            <person name="Huang T."/>
            <person name="Chambers A.H."/>
        </authorList>
    </citation>
    <scope>NUCLEOTIDE SEQUENCE [LARGE SCALE GENOMIC DNA]</scope>
    <source>
        <tissue evidence="2">Leaf</tissue>
    </source>
</reference>
<proteinExistence type="predicted"/>
<dbReference type="AlphaFoldDB" id="A0A835VAW5"/>